<dbReference type="InterPro" id="IPR046341">
    <property type="entry name" value="SET_dom_sf"/>
</dbReference>
<dbReference type="Pfam" id="PF00856">
    <property type="entry name" value="SET"/>
    <property type="match status" value="1"/>
</dbReference>
<dbReference type="CDD" id="cd20071">
    <property type="entry name" value="SET_SMYD"/>
    <property type="match status" value="1"/>
</dbReference>
<reference evidence="3" key="1">
    <citation type="submission" date="2020-05" db="EMBL/GenBank/DDBJ databases">
        <title>Phylogenomic resolution of chytrid fungi.</title>
        <authorList>
            <person name="Stajich J.E."/>
            <person name="Amses K."/>
            <person name="Simmons R."/>
            <person name="Seto K."/>
            <person name="Myers J."/>
            <person name="Bonds A."/>
            <person name="Quandt C.A."/>
            <person name="Barry K."/>
            <person name="Liu P."/>
            <person name="Grigoriev I."/>
            <person name="Longcore J.E."/>
            <person name="James T.Y."/>
        </authorList>
    </citation>
    <scope>NUCLEOTIDE SEQUENCE</scope>
    <source>
        <strain evidence="3">JEL0513</strain>
    </source>
</reference>
<proteinExistence type="predicted"/>
<dbReference type="PROSITE" id="PS50280">
    <property type="entry name" value="SET"/>
    <property type="match status" value="1"/>
</dbReference>
<dbReference type="InterPro" id="IPR001214">
    <property type="entry name" value="SET_dom"/>
</dbReference>
<dbReference type="EMBL" id="JADGJH010000655">
    <property type="protein sequence ID" value="KAJ3124703.1"/>
    <property type="molecule type" value="Genomic_DNA"/>
</dbReference>
<name>A0AAD5T2L5_9FUNG</name>
<evidence type="ECO:0000313" key="3">
    <source>
        <dbReference type="EMBL" id="KAJ3124703.1"/>
    </source>
</evidence>
<dbReference type="Proteomes" id="UP001211907">
    <property type="component" value="Unassembled WGS sequence"/>
</dbReference>
<dbReference type="GO" id="GO:0008168">
    <property type="term" value="F:methyltransferase activity"/>
    <property type="evidence" value="ECO:0007669"/>
    <property type="project" value="InterPro"/>
</dbReference>
<evidence type="ECO:0000259" key="2">
    <source>
        <dbReference type="PROSITE" id="PS50280"/>
    </source>
</evidence>
<protein>
    <recommendedName>
        <fullName evidence="2">SET domain-containing protein</fullName>
    </recommendedName>
</protein>
<evidence type="ECO:0000313" key="4">
    <source>
        <dbReference type="Proteomes" id="UP001211907"/>
    </source>
</evidence>
<comment type="caution">
    <text evidence="3">The sequence shown here is derived from an EMBL/GenBank/DDBJ whole genome shotgun (WGS) entry which is preliminary data.</text>
</comment>
<dbReference type="SUPFAM" id="SSF82199">
    <property type="entry name" value="SET domain"/>
    <property type="match status" value="1"/>
</dbReference>
<evidence type="ECO:0000256" key="1">
    <source>
        <dbReference type="SAM" id="MobiDB-lite"/>
    </source>
</evidence>
<feature type="compositionally biased region" description="Basic and acidic residues" evidence="1">
    <location>
        <begin position="350"/>
        <end position="359"/>
    </location>
</feature>
<accession>A0AAD5T2L5</accession>
<dbReference type="PANTHER" id="PTHR47436:SF1">
    <property type="entry name" value="SET DOMAIN-CONTAINING PROTEIN"/>
    <property type="match status" value="1"/>
</dbReference>
<sequence length="508" mass="56213">MDSICDWFAADSARQYLAEDKLIENYYSNEVAELGVVPIVVSYVGNGKGKGLVATQDIAAGGRIFNERAAFAMQNMDNHPLARVCGVCLAFLGNKNNTMGNKDNNSSVEIAAVAHLLRRSLTPREIAAVNDAFAAAGLAKHEALDLSCFVEGNDTEMTKTCSTRYCSIECRNYDLRNGHARICPARVEHVDTFIEHATSTNESFLLALKVYAAVAERVASLGLSSPDLSAQEQLKRALWPFRLFAKDYWWNICQPDLDSSAEELTLALKSILKESSQYLKYIFANVPQLTPILTVEFYSLIMGIFEQNNVSLVNPSPVLSIIENLSLTDKILQSKILESVSQLMPENDCYSEHHHDHGSHNGGHSHSHSHGHDYEDDDDRSEDPFEVLDALVAEGNGLHTIHATINHSCTPNAMVFKDASTLVPNNVSKSETKIRNGSTIVIAIKDIKAGEEITVSYLDEGAVNEYDEDEDVEEEKEIDEDHIAWRAMSLKEYGIRKCECPKCAPPQA</sequence>
<feature type="domain" description="SET" evidence="2">
    <location>
        <begin position="37"/>
        <end position="458"/>
    </location>
</feature>
<organism evidence="3 4">
    <name type="scientific">Physocladia obscura</name>
    <dbReference type="NCBI Taxonomy" id="109957"/>
    <lineage>
        <taxon>Eukaryota</taxon>
        <taxon>Fungi</taxon>
        <taxon>Fungi incertae sedis</taxon>
        <taxon>Chytridiomycota</taxon>
        <taxon>Chytridiomycota incertae sedis</taxon>
        <taxon>Chytridiomycetes</taxon>
        <taxon>Chytridiales</taxon>
        <taxon>Chytriomycetaceae</taxon>
        <taxon>Physocladia</taxon>
    </lineage>
</organism>
<dbReference type="InterPro" id="IPR044237">
    <property type="entry name" value="ATXR2-like"/>
</dbReference>
<feature type="region of interest" description="Disordered" evidence="1">
    <location>
        <begin position="348"/>
        <end position="381"/>
    </location>
</feature>
<dbReference type="PANTHER" id="PTHR47436">
    <property type="entry name" value="HISTONE-LYSINE N-METHYLTRANSFERASE ATXR2"/>
    <property type="match status" value="1"/>
</dbReference>
<dbReference type="AlphaFoldDB" id="A0AAD5T2L5"/>
<dbReference type="Gene3D" id="2.170.270.10">
    <property type="entry name" value="SET domain"/>
    <property type="match status" value="1"/>
</dbReference>
<keyword evidence="4" id="KW-1185">Reference proteome</keyword>
<gene>
    <name evidence="3" type="ORF">HK100_011140</name>
</gene>